<comment type="caution">
    <text evidence="2">The sequence shown here is derived from an EMBL/GenBank/DDBJ whole genome shotgun (WGS) entry which is preliminary data.</text>
</comment>
<keyword evidence="4" id="KW-1185">Reference proteome</keyword>
<evidence type="ECO:0000313" key="2">
    <source>
        <dbReference type="EMBL" id="MFC3389294.1"/>
    </source>
</evidence>
<name>A0ABV7N6S9_9STAP</name>
<evidence type="ECO:0000313" key="3">
    <source>
        <dbReference type="EMBL" id="MFC3389622.1"/>
    </source>
</evidence>
<keyword evidence="1" id="KW-0472">Membrane</keyword>
<evidence type="ECO:0000256" key="1">
    <source>
        <dbReference type="SAM" id="Phobius"/>
    </source>
</evidence>
<evidence type="ECO:0000313" key="4">
    <source>
        <dbReference type="Proteomes" id="UP001595637"/>
    </source>
</evidence>
<reference evidence="2" key="3">
    <citation type="submission" date="2024-09" db="EMBL/GenBank/DDBJ databases">
        <authorList>
            <person name="Sun Q."/>
            <person name="Mori K."/>
        </authorList>
    </citation>
    <scope>NUCLEOTIDE SEQUENCE</scope>
    <source>
        <strain evidence="2">CCM 7756</strain>
    </source>
</reference>
<sequence>MIKMMKRRALSYVLVGGLAGGLLEGVMTGILAGAVTYIAVRYEEVTNDK</sequence>
<dbReference type="EMBL" id="JBHRVQ010000002">
    <property type="protein sequence ID" value="MFC3389622.1"/>
    <property type="molecule type" value="Genomic_DNA"/>
</dbReference>
<dbReference type="RefSeq" id="WP_380656222.1">
    <property type="nucleotide sequence ID" value="NZ_JBHRVQ010000001.1"/>
</dbReference>
<dbReference type="EMBL" id="JBHRVQ010000001">
    <property type="protein sequence ID" value="MFC3389294.1"/>
    <property type="molecule type" value="Genomic_DNA"/>
</dbReference>
<protein>
    <submittedName>
        <fullName evidence="2">Uncharacterized protein</fullName>
    </submittedName>
</protein>
<feature type="transmembrane region" description="Helical" evidence="1">
    <location>
        <begin position="12"/>
        <end position="40"/>
    </location>
</feature>
<gene>
    <name evidence="2" type="ORF">ACFOEO_11955</name>
    <name evidence="3" type="ORF">ACFOEO_13680</name>
</gene>
<keyword evidence="1" id="KW-1133">Transmembrane helix</keyword>
<accession>A0ABV7N6S9</accession>
<organism evidence="2 4">
    <name type="scientific">Salinicoccus sesuvii</name>
    <dbReference type="NCBI Taxonomy" id="868281"/>
    <lineage>
        <taxon>Bacteria</taxon>
        <taxon>Bacillati</taxon>
        <taxon>Bacillota</taxon>
        <taxon>Bacilli</taxon>
        <taxon>Bacillales</taxon>
        <taxon>Staphylococcaceae</taxon>
        <taxon>Salinicoccus</taxon>
    </lineage>
</organism>
<reference evidence="4" key="2">
    <citation type="journal article" date="2019" name="Int. J. Syst. Evol. Microbiol.">
        <title>The Global Catalogue of Microorganisms (GCM) 10K type strain sequencing project: providing services to taxonomists for standard genome sequencing and annotation.</title>
        <authorList>
            <consortium name="The Broad Institute Genomics Platform"/>
            <consortium name="The Broad Institute Genome Sequencing Center for Infectious Disease"/>
            <person name="Wu L."/>
            <person name="Ma J."/>
        </authorList>
    </citation>
    <scope>NUCLEOTIDE SEQUENCE [LARGE SCALE GENOMIC DNA]</scope>
    <source>
        <strain evidence="4">CCM 7756</strain>
    </source>
</reference>
<reference evidence="2" key="1">
    <citation type="journal article" date="2014" name="Int. J. Syst. Evol. Microbiol.">
        <title>Complete genome of a new Firmicutes species belonging to the dominant human colonic microbiota ('Ruminococcus bicirculans') reveals two chromosomes and a selective capacity to utilize plant glucans.</title>
        <authorList>
            <consortium name="NISC Comparative Sequencing Program"/>
            <person name="Wegmann U."/>
            <person name="Louis P."/>
            <person name="Goesmann A."/>
            <person name="Henrissat B."/>
            <person name="Duncan S.H."/>
            <person name="Flint H.J."/>
        </authorList>
    </citation>
    <scope>NUCLEOTIDE SEQUENCE</scope>
    <source>
        <strain evidence="2">CCM 7756</strain>
    </source>
</reference>
<keyword evidence="1" id="KW-0812">Transmembrane</keyword>
<proteinExistence type="predicted"/>
<dbReference type="Proteomes" id="UP001595637">
    <property type="component" value="Unassembled WGS sequence"/>
</dbReference>